<evidence type="ECO:0000313" key="2">
    <source>
        <dbReference type="EMBL" id="TDP61347.1"/>
    </source>
</evidence>
<organism evidence="2 3">
    <name type="scientific">Roseateles toxinivorans</name>
    <dbReference type="NCBI Taxonomy" id="270368"/>
    <lineage>
        <taxon>Bacteria</taxon>
        <taxon>Pseudomonadati</taxon>
        <taxon>Pseudomonadota</taxon>
        <taxon>Betaproteobacteria</taxon>
        <taxon>Burkholderiales</taxon>
        <taxon>Sphaerotilaceae</taxon>
        <taxon>Roseateles</taxon>
    </lineage>
</organism>
<reference evidence="2 3" key="1">
    <citation type="submission" date="2019-03" db="EMBL/GenBank/DDBJ databases">
        <title>Genomic Encyclopedia of Type Strains, Phase IV (KMG-IV): sequencing the most valuable type-strain genomes for metagenomic binning, comparative biology and taxonomic classification.</title>
        <authorList>
            <person name="Goeker M."/>
        </authorList>
    </citation>
    <scope>NUCLEOTIDE SEQUENCE [LARGE SCALE GENOMIC DNA]</scope>
    <source>
        <strain evidence="2 3">DSM 16998</strain>
    </source>
</reference>
<dbReference type="InParanoid" id="A0A4R6QEP0"/>
<evidence type="ECO:0000313" key="3">
    <source>
        <dbReference type="Proteomes" id="UP000295361"/>
    </source>
</evidence>
<dbReference type="Proteomes" id="UP000295361">
    <property type="component" value="Unassembled WGS sequence"/>
</dbReference>
<accession>A0A4R6QEP0</accession>
<keyword evidence="3" id="KW-1185">Reference proteome</keyword>
<dbReference type="EMBL" id="SNXS01000013">
    <property type="protein sequence ID" value="TDP61347.1"/>
    <property type="molecule type" value="Genomic_DNA"/>
</dbReference>
<proteinExistence type="predicted"/>
<evidence type="ECO:0000259" key="1">
    <source>
        <dbReference type="Pfam" id="PF14065"/>
    </source>
</evidence>
<comment type="caution">
    <text evidence="2">The sequence shown here is derived from an EMBL/GenBank/DDBJ whole genome shotgun (WGS) entry which is preliminary data.</text>
</comment>
<protein>
    <submittedName>
        <fullName evidence="2">Uncharacterized protein DUF4255</fullName>
    </submittedName>
</protein>
<name>A0A4R6QEP0_9BURK</name>
<dbReference type="RefSeq" id="WP_133703665.1">
    <property type="nucleotide sequence ID" value="NZ_SNXS01000013.1"/>
</dbReference>
<feature type="domain" description="Pvc16 N-terminal" evidence="1">
    <location>
        <begin position="49"/>
        <end position="184"/>
    </location>
</feature>
<dbReference type="InterPro" id="IPR025351">
    <property type="entry name" value="Pvc16_N"/>
</dbReference>
<dbReference type="OrthoDB" id="527247at2"/>
<sequence>MANEFALISLADSLANRLANAYPESLRQLHACTFQSVGSGGLLADLGGQGGAVLSIWPHRVTVNEQVRNSRPAPLPTPGRRNRPLSLDVHLLLSVWSGSADSELTIFAWMLRELHRDPLLDASTLSTNGGWRPDEVVQLIQAEMSVEDMMRIWESIAPGYRLSAPFVARVVTLDVEEDEAAPVIARRFDYGRVLS</sequence>
<dbReference type="Pfam" id="PF14065">
    <property type="entry name" value="Pvc16_N"/>
    <property type="match status" value="1"/>
</dbReference>
<dbReference type="AlphaFoldDB" id="A0A4R6QEP0"/>
<gene>
    <name evidence="2" type="ORF">DES47_11330</name>
</gene>